<feature type="compositionally biased region" description="Low complexity" evidence="1">
    <location>
        <begin position="56"/>
        <end position="73"/>
    </location>
</feature>
<feature type="region of interest" description="Disordered" evidence="1">
    <location>
        <begin position="1"/>
        <end position="94"/>
    </location>
</feature>
<feature type="compositionally biased region" description="Low complexity" evidence="1">
    <location>
        <begin position="19"/>
        <end position="29"/>
    </location>
</feature>
<name>A0A6J4J1D8_9ACTN</name>
<feature type="compositionally biased region" description="Basic and acidic residues" evidence="1">
    <location>
        <begin position="74"/>
        <end position="83"/>
    </location>
</feature>
<gene>
    <name evidence="2" type="ORF">AVDCRST_MAG57-2876</name>
</gene>
<dbReference type="EMBL" id="CADCTI010000240">
    <property type="protein sequence ID" value="CAA9266449.1"/>
    <property type="molecule type" value="Genomic_DNA"/>
</dbReference>
<feature type="non-terminal residue" evidence="2">
    <location>
        <position position="229"/>
    </location>
</feature>
<feature type="compositionally biased region" description="Basic residues" evidence="1">
    <location>
        <begin position="84"/>
        <end position="94"/>
    </location>
</feature>
<proteinExistence type="predicted"/>
<feature type="region of interest" description="Disordered" evidence="1">
    <location>
        <begin position="123"/>
        <end position="142"/>
    </location>
</feature>
<dbReference type="AlphaFoldDB" id="A0A6J4J1D8"/>
<accession>A0A6J4J1D8</accession>
<feature type="region of interest" description="Disordered" evidence="1">
    <location>
        <begin position="203"/>
        <end position="229"/>
    </location>
</feature>
<reference evidence="2" key="1">
    <citation type="submission" date="2020-02" db="EMBL/GenBank/DDBJ databases">
        <authorList>
            <person name="Meier V. D."/>
        </authorList>
    </citation>
    <scope>NUCLEOTIDE SEQUENCE</scope>
    <source>
        <strain evidence="2">AVDCRST_MAG57</strain>
    </source>
</reference>
<evidence type="ECO:0000313" key="2">
    <source>
        <dbReference type="EMBL" id="CAA9266449.1"/>
    </source>
</evidence>
<protein>
    <submittedName>
        <fullName evidence="2">Uncharacterized protein</fullName>
    </submittedName>
</protein>
<feature type="compositionally biased region" description="Low complexity" evidence="1">
    <location>
        <begin position="130"/>
        <end position="139"/>
    </location>
</feature>
<organism evidence="2">
    <name type="scientific">uncultured Blastococcus sp</name>
    <dbReference type="NCBI Taxonomy" id="217144"/>
    <lineage>
        <taxon>Bacteria</taxon>
        <taxon>Bacillati</taxon>
        <taxon>Actinomycetota</taxon>
        <taxon>Actinomycetes</taxon>
        <taxon>Geodermatophilales</taxon>
        <taxon>Geodermatophilaceae</taxon>
        <taxon>Blastococcus</taxon>
        <taxon>environmental samples</taxon>
    </lineage>
</organism>
<feature type="non-terminal residue" evidence="2">
    <location>
        <position position="1"/>
    </location>
</feature>
<sequence>DGSQPLVGADDADLHRPAAHGAAAGLAPARFRRPVRPDRSVRLSGAVRPSGAVRLPGALRPGAPVGAGPAARPAEARPGDQRGRPRLRAGRPRAHRLPLPLVPLLDRRRCRRRGRRRLLADGVERAGQSGRRAGCPPVGVRGGARRRRGLAAALPPPGCLAGPGGGAGRPAGAGGVLGAAAGLAARRDRDRRRRDLRLLAVLRRGSAGRARPPPERTGPTLVRRHPARL</sequence>
<evidence type="ECO:0000256" key="1">
    <source>
        <dbReference type="SAM" id="MobiDB-lite"/>
    </source>
</evidence>